<feature type="region of interest" description="Disordered" evidence="1">
    <location>
        <begin position="224"/>
        <end position="246"/>
    </location>
</feature>
<evidence type="ECO:0000256" key="2">
    <source>
        <dbReference type="SAM" id="Phobius"/>
    </source>
</evidence>
<feature type="transmembrane region" description="Helical" evidence="2">
    <location>
        <begin position="119"/>
        <end position="138"/>
    </location>
</feature>
<feature type="transmembrane region" description="Helical" evidence="2">
    <location>
        <begin position="188"/>
        <end position="210"/>
    </location>
</feature>
<dbReference type="AlphaFoldDB" id="A0A3B1E291"/>
<protein>
    <submittedName>
        <fullName evidence="3">Uncharacterized protein</fullName>
    </submittedName>
</protein>
<feature type="transmembrane region" description="Helical" evidence="2">
    <location>
        <begin position="150"/>
        <end position="168"/>
    </location>
</feature>
<name>A0A3B1E291_9ZZZZ</name>
<reference evidence="3" key="1">
    <citation type="submission" date="2018-06" db="EMBL/GenBank/DDBJ databases">
        <authorList>
            <person name="Zhirakovskaya E."/>
        </authorList>
    </citation>
    <scope>NUCLEOTIDE SEQUENCE</scope>
</reference>
<keyword evidence="2" id="KW-0472">Membrane</keyword>
<sequence length="246" mass="25237">MTDHPAHPKTDSREGTLRMIVLVVCSLVGLTALWGILDAVRVEPRVWGLLGFEVVTVVTAGLGILVGLGKPREAPGLSAGCIAATIFAAATLGRFSAIVTRAESAISEGQAVRLLFRDVMFEGRFVAAAVLLAVAACFALGRDWAAWRKLVIGGVLLVPVLGAFVWLTGPGLGWLMAPVESSGGLVRVVGAFIGGIGLVIAASVSVHLVIRAFEDRLPPLGVGGADGASGSTTGRKIDGANPTKPA</sequence>
<feature type="transmembrane region" description="Helical" evidence="2">
    <location>
        <begin position="20"/>
        <end position="37"/>
    </location>
</feature>
<proteinExistence type="predicted"/>
<accession>A0A3B1E291</accession>
<feature type="transmembrane region" description="Helical" evidence="2">
    <location>
        <begin position="76"/>
        <end position="99"/>
    </location>
</feature>
<evidence type="ECO:0000256" key="1">
    <source>
        <dbReference type="SAM" id="MobiDB-lite"/>
    </source>
</evidence>
<keyword evidence="2" id="KW-1133">Transmembrane helix</keyword>
<keyword evidence="2" id="KW-0812">Transmembrane</keyword>
<organism evidence="3">
    <name type="scientific">hydrothermal vent metagenome</name>
    <dbReference type="NCBI Taxonomy" id="652676"/>
    <lineage>
        <taxon>unclassified sequences</taxon>
        <taxon>metagenomes</taxon>
        <taxon>ecological metagenomes</taxon>
    </lineage>
</organism>
<evidence type="ECO:0000313" key="3">
    <source>
        <dbReference type="EMBL" id="VAX42590.1"/>
    </source>
</evidence>
<gene>
    <name evidence="3" type="ORF">MNBD_PLANCTO03-1644</name>
</gene>
<dbReference type="EMBL" id="UOGK01000721">
    <property type="protein sequence ID" value="VAX42590.1"/>
    <property type="molecule type" value="Genomic_DNA"/>
</dbReference>
<feature type="transmembrane region" description="Helical" evidence="2">
    <location>
        <begin position="49"/>
        <end position="69"/>
    </location>
</feature>